<evidence type="ECO:0000313" key="20">
    <source>
        <dbReference type="EMBL" id="KAF7995615.1"/>
    </source>
</evidence>
<dbReference type="GO" id="GO:0005783">
    <property type="term" value="C:endoplasmic reticulum"/>
    <property type="evidence" value="ECO:0007669"/>
    <property type="project" value="UniProtKB-SubCell"/>
</dbReference>
<evidence type="ECO:0000256" key="12">
    <source>
        <dbReference type="ARBA" id="ARBA00023209"/>
    </source>
</evidence>
<evidence type="ECO:0000256" key="4">
    <source>
        <dbReference type="ARBA" id="ARBA00010323"/>
    </source>
</evidence>
<dbReference type="PANTHER" id="PTHR13906:SF14">
    <property type="entry name" value="LYSOPHOSPHOLIPID ACYLTRANSFERASE 5"/>
    <property type="match status" value="1"/>
</dbReference>
<evidence type="ECO:0000256" key="3">
    <source>
        <dbReference type="ARBA" id="ARBA00005074"/>
    </source>
</evidence>
<comment type="pathway">
    <text evidence="15">Phospholipid metabolism.</text>
</comment>
<comment type="caution">
    <text evidence="20">The sequence shown here is derived from an EMBL/GenBank/DDBJ whole genome shotgun (WGS) entry which is preliminary data.</text>
</comment>
<dbReference type="Proteomes" id="UP000639338">
    <property type="component" value="Unassembled WGS sequence"/>
</dbReference>
<keyword evidence="8" id="KW-0256">Endoplasmic reticulum</keyword>
<feature type="transmembrane region" description="Helical" evidence="19">
    <location>
        <begin position="121"/>
        <end position="142"/>
    </location>
</feature>
<keyword evidence="10" id="KW-0443">Lipid metabolism</keyword>
<dbReference type="Pfam" id="PF03062">
    <property type="entry name" value="MBOAT"/>
    <property type="match status" value="1"/>
</dbReference>
<feature type="transmembrane region" description="Helical" evidence="19">
    <location>
        <begin position="22"/>
        <end position="41"/>
    </location>
</feature>
<keyword evidence="5" id="KW-0444">Lipid biosynthesis</keyword>
<evidence type="ECO:0000256" key="19">
    <source>
        <dbReference type="SAM" id="Phobius"/>
    </source>
</evidence>
<gene>
    <name evidence="20" type="ORF">HCN44_006722</name>
</gene>
<evidence type="ECO:0000256" key="8">
    <source>
        <dbReference type="ARBA" id="ARBA00022824"/>
    </source>
</evidence>
<evidence type="ECO:0000256" key="14">
    <source>
        <dbReference type="ARBA" id="ARBA00023315"/>
    </source>
</evidence>
<dbReference type="PANTHER" id="PTHR13906">
    <property type="entry name" value="PORCUPINE"/>
    <property type="match status" value="1"/>
</dbReference>
<accession>A0A835CWL7</accession>
<evidence type="ECO:0000256" key="9">
    <source>
        <dbReference type="ARBA" id="ARBA00022989"/>
    </source>
</evidence>
<comment type="pathway">
    <text evidence="3">Lipid metabolism; phospholipid metabolism.</text>
</comment>
<dbReference type="EMBL" id="JACMRX010000002">
    <property type="protein sequence ID" value="KAF7995615.1"/>
    <property type="molecule type" value="Genomic_DNA"/>
</dbReference>
<feature type="transmembrane region" description="Helical" evidence="19">
    <location>
        <begin position="440"/>
        <end position="458"/>
    </location>
</feature>
<dbReference type="OrthoDB" id="5974730at2759"/>
<evidence type="ECO:0000256" key="13">
    <source>
        <dbReference type="ARBA" id="ARBA00023264"/>
    </source>
</evidence>
<dbReference type="GO" id="GO:0047184">
    <property type="term" value="F:1-acylglycerophosphocholine O-acyltransferase activity"/>
    <property type="evidence" value="ECO:0007669"/>
    <property type="project" value="UniProtKB-EC"/>
</dbReference>
<feature type="transmembrane region" description="Helical" evidence="19">
    <location>
        <begin position="162"/>
        <end position="181"/>
    </location>
</feature>
<dbReference type="AlphaFoldDB" id="A0A835CWL7"/>
<feature type="transmembrane region" description="Helical" evidence="19">
    <location>
        <begin position="84"/>
        <end position="109"/>
    </location>
</feature>
<dbReference type="GO" id="GO:0030258">
    <property type="term" value="P:lipid modification"/>
    <property type="evidence" value="ECO:0007669"/>
    <property type="project" value="TreeGrafter"/>
</dbReference>
<evidence type="ECO:0000256" key="7">
    <source>
        <dbReference type="ARBA" id="ARBA00022692"/>
    </source>
</evidence>
<dbReference type="InterPro" id="IPR004299">
    <property type="entry name" value="MBOAT_fam"/>
</dbReference>
<feature type="transmembrane region" description="Helical" evidence="19">
    <location>
        <begin position="53"/>
        <end position="72"/>
    </location>
</feature>
<keyword evidence="7 19" id="KW-0812">Transmembrane</keyword>
<comment type="similarity">
    <text evidence="4">Belongs to the membrane-bound acyltransferase family.</text>
</comment>
<organism evidence="20 21">
    <name type="scientific">Aphidius gifuensis</name>
    <name type="common">Parasitoid wasp</name>
    <dbReference type="NCBI Taxonomy" id="684658"/>
    <lineage>
        <taxon>Eukaryota</taxon>
        <taxon>Metazoa</taxon>
        <taxon>Ecdysozoa</taxon>
        <taxon>Arthropoda</taxon>
        <taxon>Hexapoda</taxon>
        <taxon>Insecta</taxon>
        <taxon>Pterygota</taxon>
        <taxon>Neoptera</taxon>
        <taxon>Endopterygota</taxon>
        <taxon>Hymenoptera</taxon>
        <taxon>Apocrita</taxon>
        <taxon>Ichneumonoidea</taxon>
        <taxon>Braconidae</taxon>
        <taxon>Aphidiinae</taxon>
        <taxon>Aphidius</taxon>
    </lineage>
</organism>
<reference evidence="20 21" key="1">
    <citation type="submission" date="2020-08" db="EMBL/GenBank/DDBJ databases">
        <title>Aphidius gifuensis genome sequencing and assembly.</title>
        <authorList>
            <person name="Du Z."/>
        </authorList>
    </citation>
    <scope>NUCLEOTIDE SEQUENCE [LARGE SCALE GENOMIC DNA]</scope>
    <source>
        <strain evidence="20">YNYX2018</strain>
        <tissue evidence="20">Adults</tissue>
    </source>
</reference>
<sequence>MMIETQTSYLEGIANYVGADEASLRLIVSIFIGFPLAFIHRNWLYGKSQTQQHVFFICSGFLMGFWNFGWAMGHSLTALCLTYMVLKFFGATGLSIIVTMIFNMSYLLWGYWTTSTESYDIMWTMPQCVLVLRLIGLSMNYYDGKQNQTKLSDYQKKVSLNNLPSLLEIAAFVYFPGSFLVGPQFSMRRYIDFTNGVLINNNEKQQIELPNSLKTAVKSTLLGFLYLGLFQFGSAWVPTEYLLSDNYANSNFIKKLFFLGFWARVTLYKYIACWLFTEGVCTTFGLSYNGKDNNGNDKWDGCQNVDLLTFENATQFNHYILSFNMNTNHWCAEYIYKRLKFLGSRFASQFFTLAFLAIWHGFHSGYYVCFFNEFMIMFFEKDITGPLKKNENLQKFINTPVGKIATWCILKIYTFVFMGFAFLPLAVLSYEKYLAIYKTVYFNGYIFFLGSIILLRFIKPLIQGNRTPRSHAE</sequence>
<evidence type="ECO:0000256" key="15">
    <source>
        <dbReference type="ARBA" id="ARBA00025707"/>
    </source>
</evidence>
<evidence type="ECO:0000313" key="21">
    <source>
        <dbReference type="Proteomes" id="UP000639338"/>
    </source>
</evidence>
<evidence type="ECO:0000256" key="10">
    <source>
        <dbReference type="ARBA" id="ARBA00023098"/>
    </source>
</evidence>
<dbReference type="GO" id="GO:0071617">
    <property type="term" value="F:lysophospholipid acyltransferase activity"/>
    <property type="evidence" value="ECO:0007669"/>
    <property type="project" value="TreeGrafter"/>
</dbReference>
<evidence type="ECO:0000256" key="1">
    <source>
        <dbReference type="ARBA" id="ARBA00004141"/>
    </source>
</evidence>
<keyword evidence="12" id="KW-0594">Phospholipid biosynthesis</keyword>
<keyword evidence="11 19" id="KW-0472">Membrane</keyword>
<feature type="transmembrane region" description="Helical" evidence="19">
    <location>
        <begin position="257"/>
        <end position="277"/>
    </location>
</feature>
<evidence type="ECO:0000256" key="5">
    <source>
        <dbReference type="ARBA" id="ARBA00022516"/>
    </source>
</evidence>
<keyword evidence="14" id="KW-0012">Acyltransferase</keyword>
<dbReference type="EC" id="2.3.1.n6" evidence="17"/>
<evidence type="ECO:0000256" key="16">
    <source>
        <dbReference type="ARBA" id="ARBA00026120"/>
    </source>
</evidence>
<name>A0A835CWL7_APHGI</name>
<keyword evidence="13" id="KW-1208">Phospholipid metabolism</keyword>
<dbReference type="EC" id="2.3.1.23" evidence="16"/>
<keyword evidence="6" id="KW-0808">Transferase</keyword>
<evidence type="ECO:0000256" key="11">
    <source>
        <dbReference type="ARBA" id="ARBA00023136"/>
    </source>
</evidence>
<comment type="subcellular location">
    <subcellularLocation>
        <location evidence="2">Endoplasmic reticulum</location>
    </subcellularLocation>
    <subcellularLocation>
        <location evidence="1">Membrane</location>
        <topology evidence="1">Multi-pass membrane protein</topology>
    </subcellularLocation>
</comment>
<feature type="transmembrane region" description="Helical" evidence="19">
    <location>
        <begin position="219"/>
        <end position="237"/>
    </location>
</feature>
<dbReference type="GO" id="GO:0016020">
    <property type="term" value="C:membrane"/>
    <property type="evidence" value="ECO:0007669"/>
    <property type="project" value="UniProtKB-SubCell"/>
</dbReference>
<dbReference type="GO" id="GO:0006656">
    <property type="term" value="P:phosphatidylcholine biosynthetic process"/>
    <property type="evidence" value="ECO:0007669"/>
    <property type="project" value="TreeGrafter"/>
</dbReference>
<evidence type="ECO:0000256" key="17">
    <source>
        <dbReference type="ARBA" id="ARBA00038923"/>
    </source>
</evidence>
<evidence type="ECO:0000256" key="18">
    <source>
        <dbReference type="ARBA" id="ARBA00039721"/>
    </source>
</evidence>
<evidence type="ECO:0000256" key="2">
    <source>
        <dbReference type="ARBA" id="ARBA00004240"/>
    </source>
</evidence>
<dbReference type="InterPro" id="IPR049941">
    <property type="entry name" value="LPLAT_7/PORCN-like"/>
</dbReference>
<protein>
    <recommendedName>
        <fullName evidence="18">Lysophospholipid acyltransferase 5</fullName>
        <ecNumber evidence="16">2.3.1.23</ecNumber>
        <ecNumber evidence="17">2.3.1.n6</ecNumber>
    </recommendedName>
</protein>
<evidence type="ECO:0000256" key="6">
    <source>
        <dbReference type="ARBA" id="ARBA00022679"/>
    </source>
</evidence>
<feature type="transmembrane region" description="Helical" evidence="19">
    <location>
        <begin position="404"/>
        <end position="428"/>
    </location>
</feature>
<proteinExistence type="inferred from homology"/>
<keyword evidence="21" id="KW-1185">Reference proteome</keyword>
<keyword evidence="9 19" id="KW-1133">Transmembrane helix</keyword>